<accession>A0A2L1DG93</accession>
<name>A0A2L1DG93_9HEMI</name>
<dbReference type="FunFam" id="1.20.1050.10:FF:000007">
    <property type="entry name" value="Glutathione S-transferase 1-1"/>
    <property type="match status" value="1"/>
</dbReference>
<dbReference type="InterPro" id="IPR036282">
    <property type="entry name" value="Glutathione-S-Trfase_C_sf"/>
</dbReference>
<evidence type="ECO:0000313" key="4">
    <source>
        <dbReference type="EMBL" id="AVC68805.1"/>
    </source>
</evidence>
<evidence type="ECO:0000259" key="2">
    <source>
        <dbReference type="PROSITE" id="PS50404"/>
    </source>
</evidence>
<dbReference type="InterPro" id="IPR036249">
    <property type="entry name" value="Thioredoxin-like_sf"/>
</dbReference>
<feature type="domain" description="GST C-terminal" evidence="3">
    <location>
        <begin position="88"/>
        <end position="211"/>
    </location>
</feature>
<sequence length="214" mass="24225">MPLVLYYSPCSTPCQAIMLTAKALGLDLELKLVDLWKGETLKPEFLKINPQHAVPVLDDNGFKLTESRAITTYLVEKYGKDDALYPKDPQKRAVVNQRLYFDIGTLYQRFADYHYPVMFEGHTYEEGKKKKLDEAYGYLDKFLENSTWAAGDSITIADISLATSVATAVDVTEYDISPYPHVTKWFEKAKSTLQGYDEIVKPGTADFRKGLGKD</sequence>
<dbReference type="SFLD" id="SFLDG00358">
    <property type="entry name" value="Main_(cytGST)"/>
    <property type="match status" value="1"/>
</dbReference>
<dbReference type="GO" id="GO:0006749">
    <property type="term" value="P:glutathione metabolic process"/>
    <property type="evidence" value="ECO:0007669"/>
    <property type="project" value="TreeGrafter"/>
</dbReference>
<dbReference type="PANTHER" id="PTHR43969">
    <property type="entry name" value="GLUTATHIONE S TRANSFERASE D10, ISOFORM A-RELATED"/>
    <property type="match status" value="1"/>
</dbReference>
<feature type="domain" description="GST N-terminal" evidence="2">
    <location>
        <begin position="1"/>
        <end position="82"/>
    </location>
</feature>
<dbReference type="Gene3D" id="3.40.30.10">
    <property type="entry name" value="Glutaredoxin"/>
    <property type="match status" value="1"/>
</dbReference>
<dbReference type="Pfam" id="PF00043">
    <property type="entry name" value="GST_C"/>
    <property type="match status" value="1"/>
</dbReference>
<dbReference type="SUPFAM" id="SSF47616">
    <property type="entry name" value="GST C-terminal domain-like"/>
    <property type="match status" value="1"/>
</dbReference>
<dbReference type="PANTHER" id="PTHR43969:SF2">
    <property type="entry name" value="GLUTATHIONE S TRANSFERASE D11, ISOFORM B"/>
    <property type="match status" value="1"/>
</dbReference>
<dbReference type="GO" id="GO:0004364">
    <property type="term" value="F:glutathione transferase activity"/>
    <property type="evidence" value="ECO:0007669"/>
    <property type="project" value="UniProtKB-EC"/>
</dbReference>
<dbReference type="InterPro" id="IPR004045">
    <property type="entry name" value="Glutathione_S-Trfase_N"/>
</dbReference>
<dbReference type="EC" id="2.5.1.18" evidence="4 5"/>
<dbReference type="EMBL" id="KY773985">
    <property type="protein sequence ID" value="AVC68806.1"/>
    <property type="molecule type" value="mRNA"/>
</dbReference>
<evidence type="ECO:0000256" key="1">
    <source>
        <dbReference type="ARBA" id="ARBA00011738"/>
    </source>
</evidence>
<reference evidence="4" key="1">
    <citation type="submission" date="2017-03" db="EMBL/GenBank/DDBJ databases">
        <title>Bioinformatics of Glutathione S-transferase Genes in Salivary Glands of Cicada Subpsaltria yangi feeding on the medicinal plant Ephedra lepidosperma.</title>
        <authorList>
            <person name="Qi M."/>
        </authorList>
    </citation>
    <scope>NUCLEOTIDE SEQUENCE</scope>
</reference>
<evidence type="ECO:0000259" key="3">
    <source>
        <dbReference type="PROSITE" id="PS50405"/>
    </source>
</evidence>
<dbReference type="Pfam" id="PF13417">
    <property type="entry name" value="GST_N_3"/>
    <property type="match status" value="1"/>
</dbReference>
<keyword evidence="4" id="KW-0808">Transferase</keyword>
<dbReference type="InterPro" id="IPR040079">
    <property type="entry name" value="Glutathione_S-Trfase"/>
</dbReference>
<dbReference type="SUPFAM" id="SSF52833">
    <property type="entry name" value="Thioredoxin-like"/>
    <property type="match status" value="1"/>
</dbReference>
<dbReference type="EMBL" id="KY773984">
    <property type="protein sequence ID" value="AVC68805.1"/>
    <property type="molecule type" value="mRNA"/>
</dbReference>
<proteinExistence type="evidence at transcript level"/>
<comment type="subunit">
    <text evidence="1">Homodimer.</text>
</comment>
<dbReference type="PROSITE" id="PS50405">
    <property type="entry name" value="GST_CTER"/>
    <property type="match status" value="1"/>
</dbReference>
<dbReference type="CDD" id="cd03177">
    <property type="entry name" value="GST_C_Delta_Epsilon"/>
    <property type="match status" value="1"/>
</dbReference>
<dbReference type="PROSITE" id="PS50404">
    <property type="entry name" value="GST_NTER"/>
    <property type="match status" value="1"/>
</dbReference>
<organism evidence="4">
    <name type="scientific">Subpsaltria yangi</name>
    <dbReference type="NCBI Taxonomy" id="1195109"/>
    <lineage>
        <taxon>Eukaryota</taxon>
        <taxon>Metazoa</taxon>
        <taxon>Ecdysozoa</taxon>
        <taxon>Arthropoda</taxon>
        <taxon>Hexapoda</taxon>
        <taxon>Insecta</taxon>
        <taxon>Pterygota</taxon>
        <taxon>Neoptera</taxon>
        <taxon>Paraneoptera</taxon>
        <taxon>Hemiptera</taxon>
        <taxon>Auchenorrhyncha</taxon>
        <taxon>Cicadoidea</taxon>
        <taxon>Cicadidae</taxon>
        <taxon>Tibicininae</taxon>
        <taxon>Tibicinini</taxon>
        <taxon>Subpsaltria</taxon>
    </lineage>
</organism>
<dbReference type="CDD" id="cd03045">
    <property type="entry name" value="GST_N_Delta_Epsilon"/>
    <property type="match status" value="1"/>
</dbReference>
<evidence type="ECO:0000313" key="5">
    <source>
        <dbReference type="EMBL" id="AVC68806.1"/>
    </source>
</evidence>
<protein>
    <submittedName>
        <fullName evidence="4">Glutathione S-transferase 8</fullName>
        <ecNumber evidence="4 5">2.5.1.18</ecNumber>
    </submittedName>
    <submittedName>
        <fullName evidence="5">Glutathione S-transferase 9</fullName>
    </submittedName>
</protein>
<dbReference type="InterPro" id="IPR010987">
    <property type="entry name" value="Glutathione-S-Trfase_C-like"/>
</dbReference>
<dbReference type="SFLD" id="SFLDG01153">
    <property type="entry name" value="Main.4:_Theta-like"/>
    <property type="match status" value="1"/>
</dbReference>
<dbReference type="FunFam" id="3.40.30.10:FF:000034">
    <property type="entry name" value="glutathione S-transferase 1"/>
    <property type="match status" value="1"/>
</dbReference>
<dbReference type="SFLD" id="SFLDS00019">
    <property type="entry name" value="Glutathione_Transferase_(cytos"/>
    <property type="match status" value="1"/>
</dbReference>
<dbReference type="AlphaFoldDB" id="A0A2L1DG93"/>
<dbReference type="Gene3D" id="1.20.1050.10">
    <property type="match status" value="1"/>
</dbReference>
<dbReference type="InterPro" id="IPR004046">
    <property type="entry name" value="GST_C"/>
</dbReference>